<dbReference type="AlphaFoldDB" id="A0A1B7YW84"/>
<dbReference type="VEuPathDB" id="FungiDB:CH63R_01495"/>
<feature type="compositionally biased region" description="Basic and acidic residues" evidence="1">
    <location>
        <begin position="148"/>
        <end position="164"/>
    </location>
</feature>
<evidence type="ECO:0000313" key="4">
    <source>
        <dbReference type="Proteomes" id="UP000092177"/>
    </source>
</evidence>
<name>A0A1B7YW84_COLHI</name>
<protein>
    <submittedName>
        <fullName evidence="3">Uncharacterized protein</fullName>
    </submittedName>
</protein>
<proteinExistence type="predicted"/>
<dbReference type="Proteomes" id="UP000092177">
    <property type="component" value="Chromosome 1"/>
</dbReference>
<evidence type="ECO:0000256" key="2">
    <source>
        <dbReference type="SAM" id="SignalP"/>
    </source>
</evidence>
<dbReference type="KEGG" id="chig:CH63R_01495"/>
<keyword evidence="4" id="KW-1185">Reference proteome</keyword>
<dbReference type="GeneID" id="28860577"/>
<dbReference type="RefSeq" id="XP_018164832.1">
    <property type="nucleotide sequence ID" value="XM_018296470.1"/>
</dbReference>
<gene>
    <name evidence="3" type="ORF">CH63R_01495</name>
</gene>
<evidence type="ECO:0000256" key="1">
    <source>
        <dbReference type="SAM" id="MobiDB-lite"/>
    </source>
</evidence>
<dbReference type="EMBL" id="LTAN01000001">
    <property type="protein sequence ID" value="OBR16315.1"/>
    <property type="molecule type" value="Genomic_DNA"/>
</dbReference>
<feature type="compositionally biased region" description="Basic residues" evidence="1">
    <location>
        <begin position="166"/>
        <end position="178"/>
    </location>
</feature>
<organism evidence="3 4">
    <name type="scientific">Colletotrichum higginsianum (strain IMI 349063)</name>
    <name type="common">Crucifer anthracnose fungus</name>
    <dbReference type="NCBI Taxonomy" id="759273"/>
    <lineage>
        <taxon>Eukaryota</taxon>
        <taxon>Fungi</taxon>
        <taxon>Dikarya</taxon>
        <taxon>Ascomycota</taxon>
        <taxon>Pezizomycotina</taxon>
        <taxon>Sordariomycetes</taxon>
        <taxon>Hypocreomycetidae</taxon>
        <taxon>Glomerellales</taxon>
        <taxon>Glomerellaceae</taxon>
        <taxon>Colletotrichum</taxon>
        <taxon>Colletotrichum destructivum species complex</taxon>
    </lineage>
</organism>
<comment type="caution">
    <text evidence="3">The sequence shown here is derived from an EMBL/GenBank/DDBJ whole genome shotgun (WGS) entry which is preliminary data.</text>
</comment>
<sequence length="178" mass="18799">MLTLKLLFITLMSSIFFLKVFADDPGFCNNEPVCKPCNCNSAGKCQGFCHHDKGNSGPKHCDLNAQGCQCPPGSKALAGASFLERRGGCMSVGGRGGGGGGKIGAEPHGSCGQYNGYYACVYTAPYYCRWIGNTCVDIRGTGQKKAPAKKDPTKKAPTKKDPTKKAPTKKAPSKKVPT</sequence>
<dbReference type="OrthoDB" id="10565276at2759"/>
<reference evidence="4" key="1">
    <citation type="journal article" date="2017" name="BMC Genomics">
        <title>Gapless genome assembly of Colletotrichum higginsianum reveals chromosome structure and association of transposable elements with secondary metabolite gene clusters.</title>
        <authorList>
            <person name="Dallery J.-F."/>
            <person name="Lapalu N."/>
            <person name="Zampounis A."/>
            <person name="Pigne S."/>
            <person name="Luyten I."/>
            <person name="Amselem J."/>
            <person name="Wittenberg A.H.J."/>
            <person name="Zhou S."/>
            <person name="de Queiroz M.V."/>
            <person name="Robin G.P."/>
            <person name="Auger A."/>
            <person name="Hainaut M."/>
            <person name="Henrissat B."/>
            <person name="Kim K.-T."/>
            <person name="Lee Y.-H."/>
            <person name="Lespinet O."/>
            <person name="Schwartz D.C."/>
            <person name="Thon M.R."/>
            <person name="O'Connell R.J."/>
        </authorList>
    </citation>
    <scope>NUCLEOTIDE SEQUENCE [LARGE SCALE GENOMIC DNA]</scope>
    <source>
        <strain evidence="4">IMI 349063</strain>
    </source>
</reference>
<accession>A0A1B7YW84</accession>
<keyword evidence="2" id="KW-0732">Signal</keyword>
<evidence type="ECO:0000313" key="3">
    <source>
        <dbReference type="EMBL" id="OBR16315.1"/>
    </source>
</evidence>
<feature type="region of interest" description="Disordered" evidence="1">
    <location>
        <begin position="142"/>
        <end position="178"/>
    </location>
</feature>
<feature type="signal peptide" evidence="2">
    <location>
        <begin position="1"/>
        <end position="22"/>
    </location>
</feature>
<feature type="chain" id="PRO_5008601961" evidence="2">
    <location>
        <begin position="23"/>
        <end position="178"/>
    </location>
</feature>